<keyword evidence="3" id="KW-1185">Reference proteome</keyword>
<reference evidence="2 3" key="1">
    <citation type="journal article" date="2022" name="Nat. Ecol. Evol.">
        <title>A masculinizing supergene underlies an exaggerated male reproductive morph in a spider.</title>
        <authorList>
            <person name="Hendrickx F."/>
            <person name="De Corte Z."/>
            <person name="Sonet G."/>
            <person name="Van Belleghem S.M."/>
            <person name="Kostlbacher S."/>
            <person name="Vangestel C."/>
        </authorList>
    </citation>
    <scope>NUCLEOTIDE SEQUENCE [LARGE SCALE GENOMIC DNA]</scope>
    <source>
        <strain evidence="2">W744_W776</strain>
    </source>
</reference>
<feature type="domain" description="MADF" evidence="1">
    <location>
        <begin position="209"/>
        <end position="299"/>
    </location>
</feature>
<sequence>MDARKPAKKPRTKKVVPAKDEDIIVDIESLDNKIFDDDQPPTDIFDGTISKEDEFEPFDTVPADIFEPVLEEDKLTKAKSLEDIPKMTKNLDGIPIIVQLKSIVSKDARQTKAEDLVHDDNSVTIINNDANQLACKSFDSNSNVKIHKKVDQDDVSVIEQSHGTLPASNASSKQKLDTMDEFITVDELEDDFMPLEEGYTEWTDSLILQFIDEYKARPVLWNTKHPLHKSKLRKKNTWIELSNIFKIKVPELKRKMSCLLATYRKSFKKVEEVKEEMGLDYSVTWFAYRKFDFLKGIYKPVKKVSLLHCKICH</sequence>
<dbReference type="InterPro" id="IPR006578">
    <property type="entry name" value="MADF-dom"/>
</dbReference>
<accession>A0AAV6U474</accession>
<organism evidence="2 3">
    <name type="scientific">Oedothorax gibbosus</name>
    <dbReference type="NCBI Taxonomy" id="931172"/>
    <lineage>
        <taxon>Eukaryota</taxon>
        <taxon>Metazoa</taxon>
        <taxon>Ecdysozoa</taxon>
        <taxon>Arthropoda</taxon>
        <taxon>Chelicerata</taxon>
        <taxon>Arachnida</taxon>
        <taxon>Araneae</taxon>
        <taxon>Araneomorphae</taxon>
        <taxon>Entelegynae</taxon>
        <taxon>Araneoidea</taxon>
        <taxon>Linyphiidae</taxon>
        <taxon>Erigoninae</taxon>
        <taxon>Oedothorax</taxon>
    </lineage>
</organism>
<evidence type="ECO:0000259" key="1">
    <source>
        <dbReference type="PROSITE" id="PS51029"/>
    </source>
</evidence>
<dbReference type="PANTHER" id="PTHR21505">
    <property type="entry name" value="MADF DOMAIN-CONTAINING PROTEIN-RELATED"/>
    <property type="match status" value="1"/>
</dbReference>
<dbReference type="Proteomes" id="UP000827092">
    <property type="component" value="Unassembled WGS sequence"/>
</dbReference>
<dbReference type="SMART" id="SM00595">
    <property type="entry name" value="MADF"/>
    <property type="match status" value="1"/>
</dbReference>
<gene>
    <name evidence="2" type="ORF">JTE90_027230</name>
</gene>
<protein>
    <recommendedName>
        <fullName evidence="1">MADF domain-containing protein</fullName>
    </recommendedName>
</protein>
<dbReference type="PROSITE" id="PS51029">
    <property type="entry name" value="MADF"/>
    <property type="match status" value="1"/>
</dbReference>
<evidence type="ECO:0000313" key="2">
    <source>
        <dbReference type="EMBL" id="KAG8178361.1"/>
    </source>
</evidence>
<comment type="caution">
    <text evidence="2">The sequence shown here is derived from an EMBL/GenBank/DDBJ whole genome shotgun (WGS) entry which is preliminary data.</text>
</comment>
<name>A0AAV6U474_9ARAC</name>
<evidence type="ECO:0000313" key="3">
    <source>
        <dbReference type="Proteomes" id="UP000827092"/>
    </source>
</evidence>
<dbReference type="EMBL" id="JAFNEN010000701">
    <property type="protein sequence ID" value="KAG8178361.1"/>
    <property type="molecule type" value="Genomic_DNA"/>
</dbReference>
<proteinExistence type="predicted"/>
<dbReference type="PANTHER" id="PTHR21505:SF15">
    <property type="entry name" value="RE18252P"/>
    <property type="match status" value="1"/>
</dbReference>
<dbReference type="AlphaFoldDB" id="A0AAV6U474"/>
<dbReference type="Pfam" id="PF10545">
    <property type="entry name" value="MADF_DNA_bdg"/>
    <property type="match status" value="1"/>
</dbReference>